<feature type="region of interest" description="Disordered" evidence="2">
    <location>
        <begin position="402"/>
        <end position="548"/>
    </location>
</feature>
<protein>
    <submittedName>
        <fullName evidence="5">Uncharacterized protein</fullName>
    </submittedName>
</protein>
<dbReference type="EMBL" id="OZ020107">
    <property type="protein sequence ID" value="CAK9259812.1"/>
    <property type="molecule type" value="Genomic_DNA"/>
</dbReference>
<feature type="region of interest" description="Disordered" evidence="2">
    <location>
        <begin position="1"/>
        <end position="63"/>
    </location>
</feature>
<feature type="compositionally biased region" description="Polar residues" evidence="2">
    <location>
        <begin position="201"/>
        <end position="214"/>
    </location>
</feature>
<organism evidence="5 6">
    <name type="scientific">Sphagnum jensenii</name>
    <dbReference type="NCBI Taxonomy" id="128206"/>
    <lineage>
        <taxon>Eukaryota</taxon>
        <taxon>Viridiplantae</taxon>
        <taxon>Streptophyta</taxon>
        <taxon>Embryophyta</taxon>
        <taxon>Bryophyta</taxon>
        <taxon>Sphagnophytina</taxon>
        <taxon>Sphagnopsida</taxon>
        <taxon>Sphagnales</taxon>
        <taxon>Sphagnaceae</taxon>
        <taxon>Sphagnum</taxon>
    </lineage>
</organism>
<feature type="compositionally biased region" description="Pro residues" evidence="2">
    <location>
        <begin position="22"/>
        <end position="34"/>
    </location>
</feature>
<evidence type="ECO:0000256" key="1">
    <source>
        <dbReference type="SAM" id="Coils"/>
    </source>
</evidence>
<reference evidence="5" key="1">
    <citation type="submission" date="2024-02" db="EMBL/GenBank/DDBJ databases">
        <authorList>
            <consortium name="ELIXIR-Norway"/>
            <consortium name="Elixir Norway"/>
        </authorList>
    </citation>
    <scope>NUCLEOTIDE SEQUENCE</scope>
</reference>
<evidence type="ECO:0000313" key="6">
    <source>
        <dbReference type="Proteomes" id="UP001497444"/>
    </source>
</evidence>
<feature type="region of interest" description="Disordered" evidence="2">
    <location>
        <begin position="122"/>
        <end position="244"/>
    </location>
</feature>
<feature type="compositionally biased region" description="Polar residues" evidence="2">
    <location>
        <begin position="172"/>
        <end position="192"/>
    </location>
</feature>
<evidence type="ECO:0000313" key="5">
    <source>
        <dbReference type="EMBL" id="CAK9259812.1"/>
    </source>
</evidence>
<keyword evidence="1" id="KW-0175">Coiled coil</keyword>
<evidence type="ECO:0000259" key="4">
    <source>
        <dbReference type="Pfam" id="PF23197"/>
    </source>
</evidence>
<gene>
    <name evidence="5" type="ORF">CSSPJE1EN1_LOCUS5290</name>
</gene>
<name>A0ABP0W2L2_9BRYO</name>
<evidence type="ECO:0000259" key="3">
    <source>
        <dbReference type="Pfam" id="PF23080"/>
    </source>
</evidence>
<feature type="compositionally biased region" description="Polar residues" evidence="2">
    <location>
        <begin position="122"/>
        <end position="131"/>
    </location>
</feature>
<keyword evidence="6" id="KW-1185">Reference proteome</keyword>
<feature type="compositionally biased region" description="Basic and acidic residues" evidence="2">
    <location>
        <begin position="518"/>
        <end position="530"/>
    </location>
</feature>
<sequence length="780" mass="85989">MAYVGTAERVGDYRGGNVSRPSPSPPPPPPPPAAPATAAGAGIGDLSRKLGSLEMGSNSQEPNQAHELVDIIEAAETTIRTQMEENEQLRASLRVAEWELQSYKLDQIKQGAAQGYQFSLQSTQRPNQGNRPSLLMEGQRGSPGMLPSSEYQNGMRPLTPTRDASSAAHHNGMSNGDSNGLVTKGSNRSGQTHGAPIIDTGSFSQLSNASSRSVSPHGRRRENGTDLHRVSSQGQGFSSDLPDYNNQLAYRTQDMMVRSSRMPEDGDNQRQLQSRLGDANIKALSFEAQLISEKRILERRVAELRLAYDQQQKGLVDAASQALSYRQEILEENIRLTYALQVAEQERGFYVQSLMPLLAEFDLQPAVSDAHSMVSHIKILVQKLRSELELMENKLKDSQYYRQPYQPPYQPAAAYNPPPQSPPFQVSPSLGHGLEIVPSFSQRPQSPLQRAGPRWDSGVSSPHYGGATDDNGQQGGFNDREQQADSRAIVPHESVVSRGTEAFSYLDGDEAPSNGVQNHERDTDFERPEAAPRSPPQLPTLAEEPTSPSLEGWSYTCLKKGDPLPGIVGLRIVGDAVLSGRLTACGHSINGTALCIFQWVRHYQDGTAAYIEGAAQPEYTITADDCDSMVAIECVPMDECGRRGDLVTVMANDGNWITRDPMMQDQIDSFIANGHASFEVQLLVYETAEPATLLLRRSTYEIRRNSARRLVSEKYTPEVSIKIPVGQLIQCVITSHDGRANFLELRDPRTRDTAVLTFRAFHNAAIDEQKKKTRRKWLRG</sequence>
<dbReference type="PANTHER" id="PTHR31149">
    <property type="entry name" value="EXPRESSED PROTEIN"/>
    <property type="match status" value="1"/>
</dbReference>
<feature type="compositionally biased region" description="Polar residues" evidence="2">
    <location>
        <begin position="439"/>
        <end position="448"/>
    </location>
</feature>
<dbReference type="PANTHER" id="PTHR31149:SF7">
    <property type="entry name" value="EXPRESSED PROTEIN"/>
    <property type="match status" value="1"/>
</dbReference>
<accession>A0ABP0W2L2</accession>
<feature type="domain" description="DUF7046" evidence="3">
    <location>
        <begin position="687"/>
        <end position="772"/>
    </location>
</feature>
<feature type="domain" description="AIR9-like A9" evidence="4">
    <location>
        <begin position="570"/>
        <end position="650"/>
    </location>
</feature>
<dbReference type="Gene3D" id="2.60.40.2700">
    <property type="match status" value="1"/>
</dbReference>
<proteinExistence type="predicted"/>
<dbReference type="Proteomes" id="UP001497444">
    <property type="component" value="Chromosome 12"/>
</dbReference>
<dbReference type="Pfam" id="PF23197">
    <property type="entry name" value="IG_AIR9"/>
    <property type="match status" value="1"/>
</dbReference>
<feature type="coiled-coil region" evidence="1">
    <location>
        <begin position="72"/>
        <end position="106"/>
    </location>
</feature>
<dbReference type="Pfam" id="PF23080">
    <property type="entry name" value="DUF7046"/>
    <property type="match status" value="1"/>
</dbReference>
<feature type="compositionally biased region" description="Pro residues" evidence="2">
    <location>
        <begin position="405"/>
        <end position="422"/>
    </location>
</feature>
<dbReference type="InterPro" id="IPR055474">
    <property type="entry name" value="DUF7046"/>
</dbReference>
<feature type="compositionally biased region" description="Polar residues" evidence="2">
    <location>
        <begin position="230"/>
        <end position="244"/>
    </location>
</feature>
<evidence type="ECO:0000256" key="2">
    <source>
        <dbReference type="SAM" id="MobiDB-lite"/>
    </source>
</evidence>
<dbReference type="InterPro" id="IPR056284">
    <property type="entry name" value="AIR9-like_A9"/>
</dbReference>